<comment type="caution">
    <text evidence="2">The sequence shown here is derived from an EMBL/GenBank/DDBJ whole genome shotgun (WGS) entry which is preliminary data.</text>
</comment>
<dbReference type="EMBL" id="JACHMO010000001">
    <property type="protein sequence ID" value="MBB5805624.1"/>
    <property type="molecule type" value="Genomic_DNA"/>
</dbReference>
<reference evidence="2 3" key="1">
    <citation type="submission" date="2020-08" db="EMBL/GenBank/DDBJ databases">
        <title>Sequencing the genomes of 1000 actinobacteria strains.</title>
        <authorList>
            <person name="Klenk H.-P."/>
        </authorList>
    </citation>
    <scope>NUCLEOTIDE SEQUENCE [LARGE SCALE GENOMIC DNA]</scope>
    <source>
        <strain evidence="2 3">DSM 45486</strain>
    </source>
</reference>
<evidence type="ECO:0000313" key="2">
    <source>
        <dbReference type="EMBL" id="MBB5805624.1"/>
    </source>
</evidence>
<feature type="region of interest" description="Disordered" evidence="1">
    <location>
        <begin position="1"/>
        <end position="30"/>
    </location>
</feature>
<gene>
    <name evidence="2" type="ORF">F4560_005392</name>
</gene>
<accession>A0A7W9HNL8</accession>
<protein>
    <submittedName>
        <fullName evidence="2">Uncharacterized protein</fullName>
    </submittedName>
</protein>
<evidence type="ECO:0000256" key="1">
    <source>
        <dbReference type="SAM" id="MobiDB-lite"/>
    </source>
</evidence>
<dbReference type="AlphaFoldDB" id="A0A7W9HNL8"/>
<name>A0A7W9HNL8_9PSEU</name>
<keyword evidence="3" id="KW-1185">Reference proteome</keyword>
<sequence length="30" mass="3174">MYALSLRTIDATSRTGPPTLLLAGSPNRVT</sequence>
<proteinExistence type="predicted"/>
<organism evidence="2 3">
    <name type="scientific">Saccharothrix ecbatanensis</name>
    <dbReference type="NCBI Taxonomy" id="1105145"/>
    <lineage>
        <taxon>Bacteria</taxon>
        <taxon>Bacillati</taxon>
        <taxon>Actinomycetota</taxon>
        <taxon>Actinomycetes</taxon>
        <taxon>Pseudonocardiales</taxon>
        <taxon>Pseudonocardiaceae</taxon>
        <taxon>Saccharothrix</taxon>
    </lineage>
</organism>
<dbReference type="Proteomes" id="UP000552097">
    <property type="component" value="Unassembled WGS sequence"/>
</dbReference>
<evidence type="ECO:0000313" key="3">
    <source>
        <dbReference type="Proteomes" id="UP000552097"/>
    </source>
</evidence>